<dbReference type="AlphaFoldDB" id="A0A7S1LDM5"/>
<feature type="region of interest" description="Disordered" evidence="1">
    <location>
        <begin position="38"/>
        <end position="62"/>
    </location>
</feature>
<dbReference type="EMBL" id="HBGF01011046">
    <property type="protein sequence ID" value="CAD9101231.1"/>
    <property type="molecule type" value="Transcribed_RNA"/>
</dbReference>
<name>A0A7S1LDM5_NEODS</name>
<evidence type="ECO:0000256" key="1">
    <source>
        <dbReference type="SAM" id="MobiDB-lite"/>
    </source>
</evidence>
<keyword evidence="2" id="KW-0812">Transmembrane</keyword>
<organism evidence="3">
    <name type="scientific">Neobodo designis</name>
    <name type="common">Flagellated protozoan</name>
    <name type="synonym">Bodo designis</name>
    <dbReference type="NCBI Taxonomy" id="312471"/>
    <lineage>
        <taxon>Eukaryota</taxon>
        <taxon>Discoba</taxon>
        <taxon>Euglenozoa</taxon>
        <taxon>Kinetoplastea</taxon>
        <taxon>Metakinetoplastina</taxon>
        <taxon>Neobodonida</taxon>
        <taxon>Neobodo</taxon>
    </lineage>
</organism>
<sequence length="147" mass="16009">MARCHLELLVEAAAPAFADALAVVLGVHVARLSKRRRMRDRAHVAPQRRAAPSATSCATPDRPRTLQVTGCAPIHVAVDGKFARDDVVVLVAVEMRQWSGGPPDPFYAAVDDLDPYVHADRISADYVIRRVNRLAATLEGCCVQVMN</sequence>
<proteinExistence type="predicted"/>
<reference evidence="3" key="1">
    <citation type="submission" date="2021-01" db="EMBL/GenBank/DDBJ databases">
        <authorList>
            <person name="Corre E."/>
            <person name="Pelletier E."/>
            <person name="Niang G."/>
            <person name="Scheremetjew M."/>
            <person name="Finn R."/>
            <person name="Kale V."/>
            <person name="Holt S."/>
            <person name="Cochrane G."/>
            <person name="Meng A."/>
            <person name="Brown T."/>
            <person name="Cohen L."/>
        </authorList>
    </citation>
    <scope>NUCLEOTIDE SEQUENCE</scope>
    <source>
        <strain evidence="3">CCAP 1951/1</strain>
    </source>
</reference>
<evidence type="ECO:0000256" key="2">
    <source>
        <dbReference type="SAM" id="Phobius"/>
    </source>
</evidence>
<evidence type="ECO:0000313" key="3">
    <source>
        <dbReference type="EMBL" id="CAD9101231.1"/>
    </source>
</evidence>
<gene>
    <name evidence="3" type="ORF">NDES1114_LOCUS7340</name>
</gene>
<keyword evidence="2" id="KW-1133">Transmembrane helix</keyword>
<accession>A0A7S1LDM5</accession>
<protein>
    <submittedName>
        <fullName evidence="3">Uncharacterized protein</fullName>
    </submittedName>
</protein>
<feature type="transmembrane region" description="Helical" evidence="2">
    <location>
        <begin position="12"/>
        <end position="32"/>
    </location>
</feature>
<keyword evidence="2" id="KW-0472">Membrane</keyword>